<sequence length="29" mass="3396">MKGWTMLGIIDQIAKQTEMLMIIYGKLRL</sequence>
<reference evidence="1" key="2">
    <citation type="journal article" date="2015" name="Data Brief">
        <title>Shoot transcriptome of the giant reed, Arundo donax.</title>
        <authorList>
            <person name="Barrero R.A."/>
            <person name="Guerrero F.D."/>
            <person name="Moolhuijzen P."/>
            <person name="Goolsby J.A."/>
            <person name="Tidwell J."/>
            <person name="Bellgard S.E."/>
            <person name="Bellgard M.I."/>
        </authorList>
    </citation>
    <scope>NUCLEOTIDE SEQUENCE</scope>
    <source>
        <tissue evidence="1">Shoot tissue taken approximately 20 cm above the soil surface</tissue>
    </source>
</reference>
<proteinExistence type="predicted"/>
<reference evidence="1" key="1">
    <citation type="submission" date="2014-09" db="EMBL/GenBank/DDBJ databases">
        <authorList>
            <person name="Magalhaes I.L.F."/>
            <person name="Oliveira U."/>
            <person name="Santos F.R."/>
            <person name="Vidigal T.H.D.A."/>
            <person name="Brescovit A.D."/>
            <person name="Santos A.J."/>
        </authorList>
    </citation>
    <scope>NUCLEOTIDE SEQUENCE</scope>
    <source>
        <tissue evidence="1">Shoot tissue taken approximately 20 cm above the soil surface</tissue>
    </source>
</reference>
<dbReference type="EMBL" id="GBRH01271776">
    <property type="protein sequence ID" value="JAD26119.1"/>
    <property type="molecule type" value="Transcribed_RNA"/>
</dbReference>
<organism evidence="1">
    <name type="scientific">Arundo donax</name>
    <name type="common">Giant reed</name>
    <name type="synonym">Donax arundinaceus</name>
    <dbReference type="NCBI Taxonomy" id="35708"/>
    <lineage>
        <taxon>Eukaryota</taxon>
        <taxon>Viridiplantae</taxon>
        <taxon>Streptophyta</taxon>
        <taxon>Embryophyta</taxon>
        <taxon>Tracheophyta</taxon>
        <taxon>Spermatophyta</taxon>
        <taxon>Magnoliopsida</taxon>
        <taxon>Liliopsida</taxon>
        <taxon>Poales</taxon>
        <taxon>Poaceae</taxon>
        <taxon>PACMAD clade</taxon>
        <taxon>Arundinoideae</taxon>
        <taxon>Arundineae</taxon>
        <taxon>Arundo</taxon>
    </lineage>
</organism>
<name>A0A0A8YI41_ARUDO</name>
<evidence type="ECO:0000313" key="1">
    <source>
        <dbReference type="EMBL" id="JAD26119.1"/>
    </source>
</evidence>
<accession>A0A0A8YI41</accession>
<dbReference type="AlphaFoldDB" id="A0A0A8YI41"/>
<protein>
    <submittedName>
        <fullName evidence="1">Uncharacterized protein</fullName>
    </submittedName>
</protein>